<feature type="chain" id="PRO_5040315937" description="Beta-xylanase" evidence="12">
    <location>
        <begin position="19"/>
        <end position="396"/>
    </location>
</feature>
<organism evidence="15 16">
    <name type="scientific">Truncatella angustata</name>
    <dbReference type="NCBI Taxonomy" id="152316"/>
    <lineage>
        <taxon>Eukaryota</taxon>
        <taxon>Fungi</taxon>
        <taxon>Dikarya</taxon>
        <taxon>Ascomycota</taxon>
        <taxon>Pezizomycotina</taxon>
        <taxon>Sordariomycetes</taxon>
        <taxon>Xylariomycetidae</taxon>
        <taxon>Amphisphaeriales</taxon>
        <taxon>Sporocadaceae</taxon>
        <taxon>Truncatella</taxon>
    </lineage>
</organism>
<evidence type="ECO:0000256" key="2">
    <source>
        <dbReference type="ARBA" id="ARBA00004613"/>
    </source>
</evidence>
<dbReference type="PROSITE" id="PS00562">
    <property type="entry name" value="CBM1_1"/>
    <property type="match status" value="1"/>
</dbReference>
<protein>
    <recommendedName>
        <fullName evidence="11">Beta-xylanase</fullName>
        <ecNumber evidence="11">3.2.1.8</ecNumber>
    </recommendedName>
</protein>
<keyword evidence="8 11" id="KW-0378">Hydrolase</keyword>
<dbReference type="GO" id="GO:0005576">
    <property type="term" value="C:extracellular region"/>
    <property type="evidence" value="ECO:0007669"/>
    <property type="project" value="UniProtKB-SubCell"/>
</dbReference>
<keyword evidence="11" id="KW-0326">Glycosidase</keyword>
<dbReference type="PROSITE" id="PS51164">
    <property type="entry name" value="CBM1_2"/>
    <property type="match status" value="1"/>
</dbReference>
<keyword evidence="6" id="KW-0858">Xylan degradation</keyword>
<comment type="catalytic activity">
    <reaction evidence="1 11">
        <text>Endohydrolysis of (1-&gt;4)-beta-D-xylosidic linkages in xylans.</text>
        <dbReference type="EC" id="3.2.1.8"/>
    </reaction>
</comment>
<proteinExistence type="inferred from homology"/>
<comment type="caution">
    <text evidence="15">The sequence shown here is derived from an EMBL/GenBank/DDBJ whole genome shotgun (WGS) entry which is preliminary data.</text>
</comment>
<feature type="domain" description="GH10" evidence="14">
    <location>
        <begin position="22"/>
        <end position="329"/>
    </location>
</feature>
<accession>A0A9P8ZSZ0</accession>
<sequence length="396" mass="41721">MSLRTFGILSLLSGLTSADGLSARAKAVGKLYWGTAVNPTVLNDATAKSIATNSQDFGSFTCENEMKFDATEPSRNTFTYTNADTIVSQATSTGQSMRCHTLVWHSQLPSWVTSGGFDNATMISIMKNHITNVMTHFKGKCYAWDVVNEALAEDGSYRTSSPWYQAIGPAYIPIAFAHAATVDSSAKLYYNDYNCDVPGSKATGAQNLIKTVKTYGARIDGMGFQGHMSVGSVSQTNLVTNLNAFAALDVEVAYTELDINTASPQTSATLEQQAKDYASVVNACKAVSKCVGITQWGLADKYTWISGGAPLPWDSSLNKKPAYTSALNAWSTATAAPTTTLTTTTTAATPTTTSGGGSGCTVAKYGQCGGSGYTGCTTCASGSTCTFGNAYYSQCL</sequence>
<evidence type="ECO:0000256" key="8">
    <source>
        <dbReference type="ARBA" id="ARBA00022801"/>
    </source>
</evidence>
<dbReference type="SMART" id="SM00633">
    <property type="entry name" value="Glyco_10"/>
    <property type="match status" value="1"/>
</dbReference>
<dbReference type="InterPro" id="IPR044846">
    <property type="entry name" value="GH10"/>
</dbReference>
<name>A0A9P8ZSZ0_9PEZI</name>
<evidence type="ECO:0000256" key="7">
    <source>
        <dbReference type="ARBA" id="ARBA00022729"/>
    </source>
</evidence>
<dbReference type="AlphaFoldDB" id="A0A9P8ZSZ0"/>
<evidence type="ECO:0000256" key="9">
    <source>
        <dbReference type="ARBA" id="ARBA00023277"/>
    </source>
</evidence>
<gene>
    <name evidence="15" type="ORF">BKA67DRAFT_522608</name>
</gene>
<evidence type="ECO:0000256" key="1">
    <source>
        <dbReference type="ARBA" id="ARBA00000681"/>
    </source>
</evidence>
<evidence type="ECO:0000313" key="15">
    <source>
        <dbReference type="EMBL" id="KAH6648665.1"/>
    </source>
</evidence>
<keyword evidence="5" id="KW-0964">Secreted</keyword>
<dbReference type="InterPro" id="IPR017853">
    <property type="entry name" value="GH"/>
</dbReference>
<evidence type="ECO:0000256" key="10">
    <source>
        <dbReference type="ARBA" id="ARBA00023326"/>
    </source>
</evidence>
<dbReference type="GO" id="GO:0030248">
    <property type="term" value="F:cellulose binding"/>
    <property type="evidence" value="ECO:0007669"/>
    <property type="project" value="InterPro"/>
</dbReference>
<feature type="domain" description="CBM1" evidence="13">
    <location>
        <begin position="360"/>
        <end position="396"/>
    </location>
</feature>
<keyword evidence="10 11" id="KW-0624">Polysaccharide degradation</keyword>
<evidence type="ECO:0000256" key="11">
    <source>
        <dbReference type="RuleBase" id="RU361174"/>
    </source>
</evidence>
<feature type="signal peptide" evidence="12">
    <location>
        <begin position="1"/>
        <end position="18"/>
    </location>
</feature>
<dbReference type="GO" id="GO:0045493">
    <property type="term" value="P:xylan catabolic process"/>
    <property type="evidence" value="ECO:0007669"/>
    <property type="project" value="UniProtKB-KW"/>
</dbReference>
<dbReference type="EMBL" id="JAGPXC010000007">
    <property type="protein sequence ID" value="KAH6648665.1"/>
    <property type="molecule type" value="Genomic_DNA"/>
</dbReference>
<dbReference type="PRINTS" id="PR00134">
    <property type="entry name" value="GLHYDRLASE10"/>
</dbReference>
<dbReference type="PANTHER" id="PTHR31490">
    <property type="entry name" value="GLYCOSYL HYDROLASE"/>
    <property type="match status" value="1"/>
</dbReference>
<evidence type="ECO:0000256" key="6">
    <source>
        <dbReference type="ARBA" id="ARBA00022651"/>
    </source>
</evidence>
<evidence type="ECO:0000259" key="13">
    <source>
        <dbReference type="PROSITE" id="PS51164"/>
    </source>
</evidence>
<evidence type="ECO:0000256" key="12">
    <source>
        <dbReference type="SAM" id="SignalP"/>
    </source>
</evidence>
<dbReference type="Gene3D" id="3.20.20.80">
    <property type="entry name" value="Glycosidases"/>
    <property type="match status" value="1"/>
</dbReference>
<evidence type="ECO:0000259" key="14">
    <source>
        <dbReference type="PROSITE" id="PS51760"/>
    </source>
</evidence>
<dbReference type="InterPro" id="IPR000254">
    <property type="entry name" value="CBD"/>
</dbReference>
<keyword evidence="7 12" id="KW-0732">Signal</keyword>
<evidence type="ECO:0000256" key="5">
    <source>
        <dbReference type="ARBA" id="ARBA00022525"/>
    </source>
</evidence>
<reference evidence="15" key="1">
    <citation type="journal article" date="2021" name="Nat. Commun.">
        <title>Genetic determinants of endophytism in the Arabidopsis root mycobiome.</title>
        <authorList>
            <person name="Mesny F."/>
            <person name="Miyauchi S."/>
            <person name="Thiergart T."/>
            <person name="Pickel B."/>
            <person name="Atanasova L."/>
            <person name="Karlsson M."/>
            <person name="Huettel B."/>
            <person name="Barry K.W."/>
            <person name="Haridas S."/>
            <person name="Chen C."/>
            <person name="Bauer D."/>
            <person name="Andreopoulos W."/>
            <person name="Pangilinan J."/>
            <person name="LaButti K."/>
            <person name="Riley R."/>
            <person name="Lipzen A."/>
            <person name="Clum A."/>
            <person name="Drula E."/>
            <person name="Henrissat B."/>
            <person name="Kohler A."/>
            <person name="Grigoriev I.V."/>
            <person name="Martin F.M."/>
            <person name="Hacquard S."/>
        </authorList>
    </citation>
    <scope>NUCLEOTIDE SEQUENCE</scope>
    <source>
        <strain evidence="15">MPI-SDFR-AT-0073</strain>
    </source>
</reference>
<comment type="pathway">
    <text evidence="3">Glycan degradation; xylan degradation.</text>
</comment>
<keyword evidence="16" id="KW-1185">Reference proteome</keyword>
<dbReference type="Proteomes" id="UP000758603">
    <property type="component" value="Unassembled WGS sequence"/>
</dbReference>
<dbReference type="SUPFAM" id="SSF51445">
    <property type="entry name" value="(Trans)glycosidases"/>
    <property type="match status" value="1"/>
</dbReference>
<dbReference type="Pfam" id="PF00734">
    <property type="entry name" value="CBM_1"/>
    <property type="match status" value="1"/>
</dbReference>
<keyword evidence="9 11" id="KW-0119">Carbohydrate metabolism</keyword>
<comment type="subcellular location">
    <subcellularLocation>
        <location evidence="2">Secreted</location>
    </subcellularLocation>
</comment>
<dbReference type="Pfam" id="PF00331">
    <property type="entry name" value="Glyco_hydro_10"/>
    <property type="match status" value="1"/>
</dbReference>
<dbReference type="RefSeq" id="XP_045955172.1">
    <property type="nucleotide sequence ID" value="XM_046098388.1"/>
</dbReference>
<comment type="similarity">
    <text evidence="4 11">Belongs to the glycosyl hydrolase 10 (cellulase F) family.</text>
</comment>
<dbReference type="GO" id="GO:0031176">
    <property type="term" value="F:endo-1,4-beta-xylanase activity"/>
    <property type="evidence" value="ECO:0007669"/>
    <property type="project" value="UniProtKB-EC"/>
</dbReference>
<dbReference type="InterPro" id="IPR001000">
    <property type="entry name" value="GH10_dom"/>
</dbReference>
<dbReference type="GeneID" id="70127280"/>
<evidence type="ECO:0000313" key="16">
    <source>
        <dbReference type="Proteomes" id="UP000758603"/>
    </source>
</evidence>
<evidence type="ECO:0000256" key="3">
    <source>
        <dbReference type="ARBA" id="ARBA00004851"/>
    </source>
</evidence>
<dbReference type="SUPFAM" id="SSF57180">
    <property type="entry name" value="Cellulose-binding domain"/>
    <property type="match status" value="1"/>
</dbReference>
<evidence type="ECO:0000256" key="4">
    <source>
        <dbReference type="ARBA" id="ARBA00007495"/>
    </source>
</evidence>
<dbReference type="EC" id="3.2.1.8" evidence="11"/>
<dbReference type="PROSITE" id="PS51760">
    <property type="entry name" value="GH10_2"/>
    <property type="match status" value="1"/>
</dbReference>
<dbReference type="PANTHER" id="PTHR31490:SF35">
    <property type="entry name" value="ENDO-1,4-BETA-XYLANASE"/>
    <property type="match status" value="1"/>
</dbReference>
<dbReference type="InterPro" id="IPR035971">
    <property type="entry name" value="CBD_sf"/>
</dbReference>
<dbReference type="SMART" id="SM00236">
    <property type="entry name" value="fCBD"/>
    <property type="match status" value="1"/>
</dbReference>
<dbReference type="OrthoDB" id="3055998at2759"/>